<reference evidence="15 16" key="1">
    <citation type="submission" date="2024-02" db="EMBL/GenBank/DDBJ databases">
        <title>Chromosome-scale genome assembly of the rough periwinkle Littorina saxatilis.</title>
        <authorList>
            <person name="De Jode A."/>
            <person name="Faria R."/>
            <person name="Formenti G."/>
            <person name="Sims Y."/>
            <person name="Smith T.P."/>
            <person name="Tracey A."/>
            <person name="Wood J.M.D."/>
            <person name="Zagrodzka Z.B."/>
            <person name="Johannesson K."/>
            <person name="Butlin R.K."/>
            <person name="Leder E.H."/>
        </authorList>
    </citation>
    <scope>NUCLEOTIDE SEQUENCE [LARGE SCALE GENOMIC DNA]</scope>
    <source>
        <strain evidence="15">Snail1</strain>
        <tissue evidence="15">Muscle</tissue>
    </source>
</reference>
<proteinExistence type="inferred from homology"/>
<dbReference type="GO" id="GO:0005886">
    <property type="term" value="C:plasma membrane"/>
    <property type="evidence" value="ECO:0007669"/>
    <property type="project" value="UniProtKB-SubCell"/>
</dbReference>
<evidence type="ECO:0000256" key="13">
    <source>
        <dbReference type="SAM" id="Phobius"/>
    </source>
</evidence>
<comment type="caution">
    <text evidence="15">The sequence shown here is derived from an EMBL/GenBank/DDBJ whole genome shotgun (WGS) entry which is preliminary data.</text>
</comment>
<comment type="similarity">
    <text evidence="12">Belongs to the G-protein coupled receptor 1 family.</text>
</comment>
<keyword evidence="4 12" id="KW-0812">Transmembrane</keyword>
<keyword evidence="10" id="KW-0325">Glycoprotein</keyword>
<dbReference type="SUPFAM" id="SSF52058">
    <property type="entry name" value="L domain-like"/>
    <property type="match status" value="1"/>
</dbReference>
<evidence type="ECO:0000256" key="5">
    <source>
        <dbReference type="ARBA" id="ARBA00022737"/>
    </source>
</evidence>
<dbReference type="Gene3D" id="1.20.1070.10">
    <property type="entry name" value="Rhodopsin 7-helix transmembrane proteins"/>
    <property type="match status" value="1"/>
</dbReference>
<evidence type="ECO:0000256" key="4">
    <source>
        <dbReference type="ARBA" id="ARBA00022692"/>
    </source>
</evidence>
<feature type="transmembrane region" description="Helical" evidence="13">
    <location>
        <begin position="169"/>
        <end position="189"/>
    </location>
</feature>
<evidence type="ECO:0000256" key="10">
    <source>
        <dbReference type="ARBA" id="ARBA00023180"/>
    </source>
</evidence>
<dbReference type="PANTHER" id="PTHR24372">
    <property type="entry name" value="GLYCOPROTEIN HORMONE RECEPTOR"/>
    <property type="match status" value="1"/>
</dbReference>
<dbReference type="SMART" id="SM00369">
    <property type="entry name" value="LRR_TYP"/>
    <property type="match status" value="4"/>
</dbReference>
<dbReference type="Pfam" id="PF13855">
    <property type="entry name" value="LRR_8"/>
    <property type="match status" value="1"/>
</dbReference>
<protein>
    <recommendedName>
        <fullName evidence="14">G-protein coupled receptors family 1 profile domain-containing protein</fullName>
    </recommendedName>
</protein>
<evidence type="ECO:0000256" key="12">
    <source>
        <dbReference type="RuleBase" id="RU000688"/>
    </source>
</evidence>
<feature type="transmembrane region" description="Helical" evidence="13">
    <location>
        <begin position="209"/>
        <end position="228"/>
    </location>
</feature>
<dbReference type="GO" id="GO:0008528">
    <property type="term" value="F:G protein-coupled peptide receptor activity"/>
    <property type="evidence" value="ECO:0007669"/>
    <property type="project" value="TreeGrafter"/>
</dbReference>
<evidence type="ECO:0000256" key="11">
    <source>
        <dbReference type="ARBA" id="ARBA00023224"/>
    </source>
</evidence>
<dbReference type="FunFam" id="1.20.1070.10:FF:000023">
    <property type="entry name" value="Relaxin family peptide receptor 1"/>
    <property type="match status" value="1"/>
</dbReference>
<keyword evidence="11 12" id="KW-0807">Transducer</keyword>
<feature type="domain" description="G-protein coupled receptors family 1 profile" evidence="14">
    <location>
        <begin position="184"/>
        <end position="441"/>
    </location>
</feature>
<dbReference type="InterPro" id="IPR000276">
    <property type="entry name" value="GPCR_Rhodpsn"/>
</dbReference>
<feature type="transmembrane region" description="Helical" evidence="13">
    <location>
        <begin position="341"/>
        <end position="368"/>
    </location>
</feature>
<evidence type="ECO:0000313" key="16">
    <source>
        <dbReference type="Proteomes" id="UP001374579"/>
    </source>
</evidence>
<evidence type="ECO:0000256" key="6">
    <source>
        <dbReference type="ARBA" id="ARBA00022989"/>
    </source>
</evidence>
<evidence type="ECO:0000256" key="7">
    <source>
        <dbReference type="ARBA" id="ARBA00023040"/>
    </source>
</evidence>
<dbReference type="PROSITE" id="PS00237">
    <property type="entry name" value="G_PROTEIN_RECEP_F1_1"/>
    <property type="match status" value="1"/>
</dbReference>
<dbReference type="PROSITE" id="PS50262">
    <property type="entry name" value="G_PROTEIN_RECEP_F1_2"/>
    <property type="match status" value="1"/>
</dbReference>
<keyword evidence="8 13" id="KW-0472">Membrane</keyword>
<keyword evidence="7 12" id="KW-0297">G-protein coupled receptor</keyword>
<feature type="transmembrane region" description="Helical" evidence="13">
    <location>
        <begin position="421"/>
        <end position="443"/>
    </location>
</feature>
<dbReference type="SMART" id="SM01381">
    <property type="entry name" value="7TM_GPCR_Srsx"/>
    <property type="match status" value="1"/>
</dbReference>
<dbReference type="CDD" id="cd15137">
    <property type="entry name" value="7tmA_Relaxin_R"/>
    <property type="match status" value="1"/>
</dbReference>
<evidence type="ECO:0000256" key="3">
    <source>
        <dbReference type="ARBA" id="ARBA00022614"/>
    </source>
</evidence>
<dbReference type="PRINTS" id="PR00237">
    <property type="entry name" value="GPCRRHODOPSN"/>
</dbReference>
<keyword evidence="6 13" id="KW-1133">Transmembrane helix</keyword>
<keyword evidence="9 12" id="KW-0675">Receptor</keyword>
<dbReference type="InterPro" id="IPR032675">
    <property type="entry name" value="LRR_dom_sf"/>
</dbReference>
<comment type="subcellular location">
    <subcellularLocation>
        <location evidence="1">Cell membrane</location>
        <topology evidence="1">Multi-pass membrane protein</topology>
    </subcellularLocation>
</comment>
<evidence type="ECO:0000256" key="9">
    <source>
        <dbReference type="ARBA" id="ARBA00023170"/>
    </source>
</evidence>
<evidence type="ECO:0000256" key="8">
    <source>
        <dbReference type="ARBA" id="ARBA00023136"/>
    </source>
</evidence>
<keyword evidence="2" id="KW-1003">Cell membrane</keyword>
<keyword evidence="16" id="KW-1185">Reference proteome</keyword>
<dbReference type="InterPro" id="IPR001611">
    <property type="entry name" value="Leu-rich_rpt"/>
</dbReference>
<gene>
    <name evidence="15" type="ORF">V1264_016187</name>
</gene>
<dbReference type="InterPro" id="IPR008112">
    <property type="entry name" value="Relaxin_rcpt"/>
</dbReference>
<dbReference type="PANTHER" id="PTHR24372:SF80">
    <property type="entry name" value="FI21465P1-RELATED"/>
    <property type="match status" value="1"/>
</dbReference>
<evidence type="ECO:0000256" key="1">
    <source>
        <dbReference type="ARBA" id="ARBA00004651"/>
    </source>
</evidence>
<dbReference type="Pfam" id="PF00001">
    <property type="entry name" value="7tm_1"/>
    <property type="match status" value="1"/>
</dbReference>
<dbReference type="Gene3D" id="3.80.10.10">
    <property type="entry name" value="Ribonuclease Inhibitor"/>
    <property type="match status" value="1"/>
</dbReference>
<dbReference type="InterPro" id="IPR003591">
    <property type="entry name" value="Leu-rich_rpt_typical-subtyp"/>
</dbReference>
<organism evidence="15 16">
    <name type="scientific">Littorina saxatilis</name>
    <dbReference type="NCBI Taxonomy" id="31220"/>
    <lineage>
        <taxon>Eukaryota</taxon>
        <taxon>Metazoa</taxon>
        <taxon>Spiralia</taxon>
        <taxon>Lophotrochozoa</taxon>
        <taxon>Mollusca</taxon>
        <taxon>Gastropoda</taxon>
        <taxon>Caenogastropoda</taxon>
        <taxon>Littorinimorpha</taxon>
        <taxon>Littorinoidea</taxon>
        <taxon>Littorinidae</taxon>
        <taxon>Littorina</taxon>
    </lineage>
</organism>
<dbReference type="SUPFAM" id="SSF81321">
    <property type="entry name" value="Family A G protein-coupled receptor-like"/>
    <property type="match status" value="1"/>
</dbReference>
<keyword evidence="3" id="KW-0433">Leucine-rich repeat</keyword>
<dbReference type="PROSITE" id="PS51450">
    <property type="entry name" value="LRR"/>
    <property type="match status" value="2"/>
</dbReference>
<dbReference type="GO" id="GO:0009755">
    <property type="term" value="P:hormone-mediated signaling pathway"/>
    <property type="evidence" value="ECO:0007669"/>
    <property type="project" value="TreeGrafter"/>
</dbReference>
<evidence type="ECO:0000313" key="15">
    <source>
        <dbReference type="EMBL" id="KAK7108449.1"/>
    </source>
</evidence>
<dbReference type="EMBL" id="JBAMIC010000004">
    <property type="protein sequence ID" value="KAK7108449.1"/>
    <property type="molecule type" value="Genomic_DNA"/>
</dbReference>
<accession>A0AAN9BNF7</accession>
<name>A0AAN9BNF7_9CAEN</name>
<feature type="transmembrane region" description="Helical" evidence="13">
    <location>
        <begin position="290"/>
        <end position="315"/>
    </location>
</feature>
<dbReference type="PRINTS" id="PR01739">
    <property type="entry name" value="RELAXINR"/>
</dbReference>
<evidence type="ECO:0000256" key="2">
    <source>
        <dbReference type="ARBA" id="ARBA00022475"/>
    </source>
</evidence>
<feature type="transmembrane region" description="Helical" evidence="13">
    <location>
        <begin position="389"/>
        <end position="415"/>
    </location>
</feature>
<dbReference type="Proteomes" id="UP001374579">
    <property type="component" value="Unassembled WGS sequence"/>
</dbReference>
<sequence>MPSTFNGLKSLHYLNLDGNNLEKVDAHYFSGPAVLRTLRLARNRIYYTEDNSFLTLNSLNTLDMSNNLIRKVPALTFTGLRNLTHLDLHQNEIVWIEERAFSPLQRLVSLNVKQNNFRGVDQDTFDVMPRLKHIYFDTFYMCAYATHVSDCQPQGDGISSRYNLLESTILRAAVWAVAILACFGNITVFMGRTIVKDDNPVHSFLIKNLSLADLLMGIYLIVLATHDLRYRGSYLSKDKEWRDSWGCDVIGSLATISNEGSVLTLTMITLDRYICILYPLKMRRRTVCHAYLVMFVIWGGCVAIAVFPVMGLSYFGTHFYRRNAVCIPLFLEDPRSHGWEYSAFIFLGVNLGSFVFIAYAYVAMFLAIRRSRLMYRPADESQERCLMKRFFFIVVTDLMCWMPIILLKVAALAGVEISGDLYAWLVVFILPVNSALNPLLYTLTTRLFKQRLMTGLATAVWRRRSLETNSSSSFSFSSLKSRGSSPRLEKDINEFEQLSSLKTNGNNFYIGKMKYMYSNGRVIYPPGKPVPVHVGYKPVAS</sequence>
<keyword evidence="5" id="KW-0677">Repeat</keyword>
<dbReference type="AlphaFoldDB" id="A0AAN9BNF7"/>
<dbReference type="GO" id="GO:0007189">
    <property type="term" value="P:adenylate cyclase-activating G protein-coupled receptor signaling pathway"/>
    <property type="evidence" value="ECO:0007669"/>
    <property type="project" value="TreeGrafter"/>
</dbReference>
<evidence type="ECO:0000259" key="14">
    <source>
        <dbReference type="PROSITE" id="PS50262"/>
    </source>
</evidence>
<dbReference type="InterPro" id="IPR017452">
    <property type="entry name" value="GPCR_Rhodpsn_7TM"/>
</dbReference>